<dbReference type="WBParaSite" id="PSAMB.scaffold6159size10054.g27994.t1">
    <property type="protein sequence ID" value="PSAMB.scaffold6159size10054.g27994.t1"/>
    <property type="gene ID" value="PSAMB.scaffold6159size10054.g27994"/>
</dbReference>
<keyword evidence="3" id="KW-0677">Repeat</keyword>
<dbReference type="Gene3D" id="2.40.128.20">
    <property type="match status" value="1"/>
</dbReference>
<dbReference type="PROSITE" id="PS51670">
    <property type="entry name" value="SHKT"/>
    <property type="match status" value="1"/>
</dbReference>
<dbReference type="InterPro" id="IPR012674">
    <property type="entry name" value="Calycin"/>
</dbReference>
<accession>A0A914X611</accession>
<dbReference type="InterPro" id="IPR000742">
    <property type="entry name" value="EGF"/>
</dbReference>
<feature type="disulfide bond" evidence="6">
    <location>
        <begin position="220"/>
        <end position="230"/>
    </location>
</feature>
<dbReference type="InterPro" id="IPR051022">
    <property type="entry name" value="Notch_Cell-Fate_Det"/>
</dbReference>
<dbReference type="FunFam" id="2.10.25.10:FF:000472">
    <property type="entry name" value="Uncharacterized protein, isoform A"/>
    <property type="match status" value="1"/>
</dbReference>
<feature type="disulfide bond" evidence="6">
    <location>
        <begin position="205"/>
        <end position="214"/>
    </location>
</feature>
<feature type="domain" description="EGF-like" evidence="7">
    <location>
        <begin position="289"/>
        <end position="326"/>
    </location>
</feature>
<dbReference type="InterPro" id="IPR001881">
    <property type="entry name" value="EGF-like_Ca-bd_dom"/>
</dbReference>
<evidence type="ECO:0000313" key="9">
    <source>
        <dbReference type="Proteomes" id="UP000887566"/>
    </source>
</evidence>
<evidence type="ECO:0000256" key="3">
    <source>
        <dbReference type="ARBA" id="ARBA00022737"/>
    </source>
</evidence>
<dbReference type="SMART" id="SM00254">
    <property type="entry name" value="ShKT"/>
    <property type="match status" value="1"/>
</dbReference>
<evidence type="ECO:0000256" key="5">
    <source>
        <dbReference type="ARBA" id="ARBA00023180"/>
    </source>
</evidence>
<evidence type="ECO:0000313" key="10">
    <source>
        <dbReference type="WBParaSite" id="PSAMB.scaffold6159size10054.g27994.t1"/>
    </source>
</evidence>
<dbReference type="SMART" id="SM00179">
    <property type="entry name" value="EGF_CA"/>
    <property type="match status" value="3"/>
</dbReference>
<evidence type="ECO:0000259" key="7">
    <source>
        <dbReference type="PROSITE" id="PS50026"/>
    </source>
</evidence>
<evidence type="ECO:0000259" key="8">
    <source>
        <dbReference type="PROSITE" id="PS51670"/>
    </source>
</evidence>
<feature type="domain" description="EGF-like" evidence="7">
    <location>
        <begin position="167"/>
        <end position="215"/>
    </location>
</feature>
<dbReference type="Gene3D" id="2.10.25.10">
    <property type="entry name" value="Laminin"/>
    <property type="match status" value="4"/>
</dbReference>
<feature type="domain" description="ShKT" evidence="8">
    <location>
        <begin position="329"/>
        <end position="366"/>
    </location>
</feature>
<keyword evidence="4 6" id="KW-1015">Disulfide bond</keyword>
<sequence length="551" mass="60885">ILPSSEDTLVQVIAEPGPWPHLATSNSTELPVVVFTTPANPILIDRANRRENTFLSFTESESTAGDVDVAVTETPAQLNSTAADPTSPETIAKIEEKILNTDSKVNGLPLTLLNSLPVDVAVSSDAQTEDKNEDSEEKVDFPVSFKSMTLSPKLAKAIGAESKTALIIDPCKDQPCKNGGSCSELEIASKESAEEFGDENYYCTCQEGWTGQNCEDKDFCLNHKCEHGHCRNGANNYTCECTDKFVGKLCNRKCPPDSCENEGKCVEKSNGELGCACIPGTTGARCEIDIDECAARPCKHGASCKNTELNDFECTCTPGWMGKLCDRPCQDVYKSCKTWKRQEQCELMRPHTTFFDVNCAVSCDQCTFLNKTIRTSKPLPPVLIPLAWTLGVWMANVRSVINFPFDFNGTNVQYDEIITFTVSDALMFGTPSINFTSVATNKDDPTDQHVQNGYLTIRPKPDHDQQAALLTTSNHGIIMIEEGRILDKNIVFTPHFQSPHPLTKERMPKEMGRMFSKSGPLLLQSIMKKTASGTIRTVSKYFTRVHEFEYL</sequence>
<keyword evidence="5" id="KW-0325">Glycoprotein</keyword>
<dbReference type="CDD" id="cd00054">
    <property type="entry name" value="EGF_CA"/>
    <property type="match status" value="3"/>
</dbReference>
<dbReference type="PROSITE" id="PS01186">
    <property type="entry name" value="EGF_2"/>
    <property type="match status" value="1"/>
</dbReference>
<protein>
    <submittedName>
        <fullName evidence="10">Uncharacterized protein</fullName>
    </submittedName>
</protein>
<evidence type="ECO:0000256" key="6">
    <source>
        <dbReference type="PROSITE-ProRule" id="PRU00076"/>
    </source>
</evidence>
<dbReference type="InterPro" id="IPR014878">
    <property type="entry name" value="THAP4-like_heme-bd"/>
</dbReference>
<dbReference type="Pfam" id="PF08768">
    <property type="entry name" value="THAP4_heme-bd"/>
    <property type="match status" value="1"/>
</dbReference>
<feature type="disulfide bond" evidence="6">
    <location>
        <begin position="241"/>
        <end position="250"/>
    </location>
</feature>
<dbReference type="Pfam" id="PF00008">
    <property type="entry name" value="EGF"/>
    <property type="match status" value="2"/>
</dbReference>
<evidence type="ECO:0000256" key="4">
    <source>
        <dbReference type="ARBA" id="ARBA00023157"/>
    </source>
</evidence>
<keyword evidence="9" id="KW-1185">Reference proteome</keyword>
<name>A0A914X611_9BILA</name>
<dbReference type="GO" id="GO:0005509">
    <property type="term" value="F:calcium ion binding"/>
    <property type="evidence" value="ECO:0007669"/>
    <property type="project" value="InterPro"/>
</dbReference>
<dbReference type="InterPro" id="IPR000152">
    <property type="entry name" value="EGF-type_Asp/Asn_hydroxyl_site"/>
</dbReference>
<keyword evidence="2" id="KW-0732">Signal</keyword>
<evidence type="ECO:0000256" key="1">
    <source>
        <dbReference type="ARBA" id="ARBA00022536"/>
    </source>
</evidence>
<dbReference type="AlphaFoldDB" id="A0A914X611"/>
<dbReference type="SMART" id="SM00181">
    <property type="entry name" value="EGF"/>
    <property type="match status" value="4"/>
</dbReference>
<proteinExistence type="predicted"/>
<dbReference type="SUPFAM" id="SSF57196">
    <property type="entry name" value="EGF/Laminin"/>
    <property type="match status" value="4"/>
</dbReference>
<feature type="domain" description="EGF-like" evidence="7">
    <location>
        <begin position="252"/>
        <end position="287"/>
    </location>
</feature>
<dbReference type="PROSITE" id="PS50026">
    <property type="entry name" value="EGF_3"/>
    <property type="match status" value="4"/>
</dbReference>
<dbReference type="SUPFAM" id="SSF50814">
    <property type="entry name" value="Lipocalins"/>
    <property type="match status" value="1"/>
</dbReference>
<dbReference type="PROSITE" id="PS00022">
    <property type="entry name" value="EGF_1"/>
    <property type="match status" value="4"/>
</dbReference>
<dbReference type="PANTHER" id="PTHR24049">
    <property type="entry name" value="CRUMBS FAMILY MEMBER"/>
    <property type="match status" value="1"/>
</dbReference>
<feature type="domain" description="EGF-like" evidence="7">
    <location>
        <begin position="216"/>
        <end position="251"/>
    </location>
</feature>
<feature type="disulfide bond" evidence="6">
    <location>
        <begin position="316"/>
        <end position="325"/>
    </location>
</feature>
<organism evidence="9 10">
    <name type="scientific">Plectus sambesii</name>
    <dbReference type="NCBI Taxonomy" id="2011161"/>
    <lineage>
        <taxon>Eukaryota</taxon>
        <taxon>Metazoa</taxon>
        <taxon>Ecdysozoa</taxon>
        <taxon>Nematoda</taxon>
        <taxon>Chromadorea</taxon>
        <taxon>Plectida</taxon>
        <taxon>Plectina</taxon>
        <taxon>Plectoidea</taxon>
        <taxon>Plectidae</taxon>
        <taxon>Plectus</taxon>
    </lineage>
</organism>
<keyword evidence="1 6" id="KW-0245">EGF-like domain</keyword>
<comment type="caution">
    <text evidence="6">Lacks conserved residue(s) required for the propagation of feature annotation.</text>
</comment>
<dbReference type="GO" id="GO:0016020">
    <property type="term" value="C:membrane"/>
    <property type="evidence" value="ECO:0007669"/>
    <property type="project" value="UniProtKB-SubCell"/>
</dbReference>
<feature type="disulfide bond" evidence="6">
    <location>
        <begin position="277"/>
        <end position="286"/>
    </location>
</feature>
<evidence type="ECO:0000256" key="2">
    <source>
        <dbReference type="ARBA" id="ARBA00022729"/>
    </source>
</evidence>
<dbReference type="InterPro" id="IPR003582">
    <property type="entry name" value="ShKT_dom"/>
</dbReference>
<dbReference type="PROSITE" id="PS00010">
    <property type="entry name" value="ASX_HYDROXYL"/>
    <property type="match status" value="1"/>
</dbReference>
<reference evidence="10" key="1">
    <citation type="submission" date="2022-11" db="UniProtKB">
        <authorList>
            <consortium name="WormBaseParasite"/>
        </authorList>
    </citation>
    <scope>IDENTIFICATION</scope>
</reference>
<dbReference type="Proteomes" id="UP000887566">
    <property type="component" value="Unplaced"/>
</dbReference>